<evidence type="ECO:0000313" key="5">
    <source>
        <dbReference type="Proteomes" id="UP000807306"/>
    </source>
</evidence>
<dbReference type="OrthoDB" id="41532at2759"/>
<gene>
    <name evidence="4" type="ORF">CPB83DRAFT_856423</name>
</gene>
<protein>
    <recommendedName>
        <fullName evidence="3">N-acetyltransferase domain-containing protein</fullName>
    </recommendedName>
</protein>
<evidence type="ECO:0000259" key="3">
    <source>
        <dbReference type="PROSITE" id="PS51186"/>
    </source>
</evidence>
<keyword evidence="5" id="KW-1185">Reference proteome</keyword>
<organism evidence="4 5">
    <name type="scientific">Crepidotus variabilis</name>
    <dbReference type="NCBI Taxonomy" id="179855"/>
    <lineage>
        <taxon>Eukaryota</taxon>
        <taxon>Fungi</taxon>
        <taxon>Dikarya</taxon>
        <taxon>Basidiomycota</taxon>
        <taxon>Agaricomycotina</taxon>
        <taxon>Agaricomycetes</taxon>
        <taxon>Agaricomycetidae</taxon>
        <taxon>Agaricales</taxon>
        <taxon>Agaricineae</taxon>
        <taxon>Crepidotaceae</taxon>
        <taxon>Crepidotus</taxon>
    </lineage>
</organism>
<proteinExistence type="predicted"/>
<dbReference type="InterPro" id="IPR050680">
    <property type="entry name" value="YpeA/RimI_acetyltransf"/>
</dbReference>
<dbReference type="Gene3D" id="3.40.630.30">
    <property type="match status" value="1"/>
</dbReference>
<keyword evidence="1" id="KW-0808">Transferase</keyword>
<comment type="caution">
    <text evidence="4">The sequence shown here is derived from an EMBL/GenBank/DDBJ whole genome shotgun (WGS) entry which is preliminary data.</text>
</comment>
<feature type="domain" description="N-acetyltransferase" evidence="3">
    <location>
        <begin position="68"/>
        <end position="229"/>
    </location>
</feature>
<dbReference type="GO" id="GO:0016747">
    <property type="term" value="F:acyltransferase activity, transferring groups other than amino-acyl groups"/>
    <property type="evidence" value="ECO:0007669"/>
    <property type="project" value="InterPro"/>
</dbReference>
<dbReference type="PROSITE" id="PS51186">
    <property type="entry name" value="GNAT"/>
    <property type="match status" value="1"/>
</dbReference>
<reference evidence="4" key="1">
    <citation type="submission" date="2020-11" db="EMBL/GenBank/DDBJ databases">
        <authorList>
            <consortium name="DOE Joint Genome Institute"/>
            <person name="Ahrendt S."/>
            <person name="Riley R."/>
            <person name="Andreopoulos W."/>
            <person name="Labutti K."/>
            <person name="Pangilinan J."/>
            <person name="Ruiz-Duenas F.J."/>
            <person name="Barrasa J.M."/>
            <person name="Sanchez-Garcia M."/>
            <person name="Camarero S."/>
            <person name="Miyauchi S."/>
            <person name="Serrano A."/>
            <person name="Linde D."/>
            <person name="Babiker R."/>
            <person name="Drula E."/>
            <person name="Ayuso-Fernandez I."/>
            <person name="Pacheco R."/>
            <person name="Padilla G."/>
            <person name="Ferreira P."/>
            <person name="Barriuso J."/>
            <person name="Kellner H."/>
            <person name="Castanera R."/>
            <person name="Alfaro M."/>
            <person name="Ramirez L."/>
            <person name="Pisabarro A.G."/>
            <person name="Kuo A."/>
            <person name="Tritt A."/>
            <person name="Lipzen A."/>
            <person name="He G."/>
            <person name="Yan M."/>
            <person name="Ng V."/>
            <person name="Cullen D."/>
            <person name="Martin F."/>
            <person name="Rosso M.-N."/>
            <person name="Henrissat B."/>
            <person name="Hibbett D."/>
            <person name="Martinez A.T."/>
            <person name="Grigoriev I.V."/>
        </authorList>
    </citation>
    <scope>NUCLEOTIDE SEQUENCE</scope>
    <source>
        <strain evidence="4">CBS 506.95</strain>
    </source>
</reference>
<dbReference type="SUPFAM" id="SSF55729">
    <property type="entry name" value="Acyl-CoA N-acyltransferases (Nat)"/>
    <property type="match status" value="1"/>
</dbReference>
<name>A0A9P6JP86_9AGAR</name>
<sequence>MPSTYPSTGFSIATVQTQATNDEITLYTEIRLASLLNDPDSFGSVYKDEIVHSRSKFSNRINTPGRTTIFASLDSGQDLEEEEQGLLQVLPDTLVPADSRRLSPWLGTITALAPSLLRGPWEQTYPSKVTEALEQSDIEVWALVGMWVRPEHRGKGIGTALAQRALEEVKRLADSSKAAVKIDRLVLLEVYEHNFGAIKLYERAGFQMFVYPSNVDDPGKRRWMAYKILAAELST</sequence>
<dbReference type="AlphaFoldDB" id="A0A9P6JP86"/>
<dbReference type="Pfam" id="PF00583">
    <property type="entry name" value="Acetyltransf_1"/>
    <property type="match status" value="1"/>
</dbReference>
<dbReference type="CDD" id="cd04301">
    <property type="entry name" value="NAT_SF"/>
    <property type="match status" value="1"/>
</dbReference>
<dbReference type="PANTHER" id="PTHR43420">
    <property type="entry name" value="ACETYLTRANSFERASE"/>
    <property type="match status" value="1"/>
</dbReference>
<evidence type="ECO:0000313" key="4">
    <source>
        <dbReference type="EMBL" id="KAF9527360.1"/>
    </source>
</evidence>
<keyword evidence="2" id="KW-0012">Acyltransferase</keyword>
<evidence type="ECO:0000256" key="2">
    <source>
        <dbReference type="ARBA" id="ARBA00023315"/>
    </source>
</evidence>
<dbReference type="InterPro" id="IPR016181">
    <property type="entry name" value="Acyl_CoA_acyltransferase"/>
</dbReference>
<accession>A0A9P6JP86</accession>
<dbReference type="Proteomes" id="UP000807306">
    <property type="component" value="Unassembled WGS sequence"/>
</dbReference>
<evidence type="ECO:0000256" key="1">
    <source>
        <dbReference type="ARBA" id="ARBA00022679"/>
    </source>
</evidence>
<dbReference type="EMBL" id="MU157862">
    <property type="protein sequence ID" value="KAF9527360.1"/>
    <property type="molecule type" value="Genomic_DNA"/>
</dbReference>
<dbReference type="InterPro" id="IPR000182">
    <property type="entry name" value="GNAT_dom"/>
</dbReference>